<feature type="compositionally biased region" description="Gly residues" evidence="1">
    <location>
        <begin position="261"/>
        <end position="360"/>
    </location>
</feature>
<feature type="compositionally biased region" description="Basic and acidic residues" evidence="1">
    <location>
        <begin position="66"/>
        <end position="86"/>
    </location>
</feature>
<evidence type="ECO:0000313" key="2">
    <source>
        <dbReference type="EMBL" id="EMN32282.1"/>
    </source>
</evidence>
<feature type="region of interest" description="Disordered" evidence="1">
    <location>
        <begin position="1"/>
        <end position="95"/>
    </location>
</feature>
<evidence type="ECO:0000313" key="3">
    <source>
        <dbReference type="Proteomes" id="UP000012137"/>
    </source>
</evidence>
<feature type="region of interest" description="Disordered" evidence="1">
    <location>
        <begin position="215"/>
        <end position="428"/>
    </location>
</feature>
<comment type="caution">
    <text evidence="2">The sequence shown here is derived from an EMBL/GenBank/DDBJ whole genome shotgun (WGS) entry which is preliminary data.</text>
</comment>
<accession>M6KWT6</accession>
<sequence>MLGLLSAGAGAYTLFKDKPAPKDSDLGKSSSKTSGSETRTDSNLRSDRGKEIPVDPQSGKEQQPLSERESKPGKEDPQKHKEEFPGLRKKPKLNLKNKVDDIIRNNSKFANHRRPLINAEALVDKESYNGALEIYKRTKTRIPDEEIQNKIQENIDQIQDHLESDEDEVYRPDRYDGPPIPLGDLVRAIKDISESLGDTIAKGFSNPISIPLSPWDPGAIPGPPPTPEKFPPGPVSYQIVSPIPPEEHIPLPSPGTPTPSGGAGGSGGVAGGGVGTPTSSGGGVGTPTSSGGAGGSEGGVGGGVGTPTPSGGAGGSGGGAGGVGTPTSSGGAGGSGGVAGGGVGTPTPSGGAGGSGGGTAGTYPQSYSEPNAMDLPDDTFFSEEWEKFKDLPLVDRRTGENRRSGTERRAGSKRKDRRQGEDRRKEDLFKLRDEYLKQKEEQKKEKGRKRVLRHKIRLTLIGQKPPLEMNYPHF</sequence>
<feature type="compositionally biased region" description="Pro residues" evidence="1">
    <location>
        <begin position="220"/>
        <end position="234"/>
    </location>
</feature>
<organism evidence="2 3">
    <name type="scientific">Leptospira interrogans serovar Pyrogenes str. L0374</name>
    <dbReference type="NCBI Taxonomy" id="1049928"/>
    <lineage>
        <taxon>Bacteria</taxon>
        <taxon>Pseudomonadati</taxon>
        <taxon>Spirochaetota</taxon>
        <taxon>Spirochaetia</taxon>
        <taxon>Leptospirales</taxon>
        <taxon>Leptospiraceae</taxon>
        <taxon>Leptospira</taxon>
    </lineage>
</organism>
<feature type="compositionally biased region" description="Low complexity" evidence="1">
    <location>
        <begin position="27"/>
        <end position="36"/>
    </location>
</feature>
<dbReference type="EMBL" id="AHMZ02000035">
    <property type="protein sequence ID" value="EMN32282.1"/>
    <property type="molecule type" value="Genomic_DNA"/>
</dbReference>
<dbReference type="AlphaFoldDB" id="M6KWT6"/>
<feature type="compositionally biased region" description="Basic and acidic residues" evidence="1">
    <location>
        <begin position="384"/>
        <end position="410"/>
    </location>
</feature>
<evidence type="ECO:0000256" key="1">
    <source>
        <dbReference type="SAM" id="MobiDB-lite"/>
    </source>
</evidence>
<feature type="compositionally biased region" description="Basic and acidic residues" evidence="1">
    <location>
        <begin position="15"/>
        <end position="26"/>
    </location>
</feature>
<gene>
    <name evidence="2" type="ORF">LEP1GSC083_5083</name>
</gene>
<feature type="compositionally biased region" description="Basic and acidic residues" evidence="1">
    <location>
        <begin position="418"/>
        <end position="428"/>
    </location>
</feature>
<name>M6KWT6_LEPIR</name>
<dbReference type="Proteomes" id="UP000012137">
    <property type="component" value="Unassembled WGS sequence"/>
</dbReference>
<protein>
    <submittedName>
        <fullName evidence="2">Uncharacterized protein</fullName>
    </submittedName>
</protein>
<feature type="compositionally biased region" description="Basic and acidic residues" evidence="1">
    <location>
        <begin position="38"/>
        <end position="53"/>
    </location>
</feature>
<proteinExistence type="predicted"/>
<reference evidence="2 3" key="1">
    <citation type="submission" date="2013-01" db="EMBL/GenBank/DDBJ databases">
        <authorList>
            <person name="Harkins D.M."/>
            <person name="Durkin A.S."/>
            <person name="Brinkac L.M."/>
            <person name="Haft D.H."/>
            <person name="Selengut J.D."/>
            <person name="Sanka R."/>
            <person name="DePew J."/>
            <person name="Purushe J."/>
            <person name="Peacock S.J."/>
            <person name="Thaipadungpanit J."/>
            <person name="Wuthiekanun V.W."/>
            <person name="Day N.P."/>
            <person name="Vinetz J.M."/>
            <person name="Sutton G.G."/>
            <person name="Nierman W.C."/>
            <person name="Fouts D.E."/>
        </authorList>
    </citation>
    <scope>NUCLEOTIDE SEQUENCE [LARGE SCALE GENOMIC DNA]</scope>
    <source>
        <strain evidence="2 3">L0374</strain>
    </source>
</reference>